<comment type="caution">
    <text evidence="2">The sequence shown here is derived from an EMBL/GenBank/DDBJ whole genome shotgun (WGS) entry which is preliminary data.</text>
</comment>
<name>A0A7Y0FGC4_9BURK</name>
<evidence type="ECO:0000313" key="3">
    <source>
        <dbReference type="Proteomes" id="UP000583127"/>
    </source>
</evidence>
<evidence type="ECO:0000256" key="1">
    <source>
        <dbReference type="SAM" id="MobiDB-lite"/>
    </source>
</evidence>
<proteinExistence type="predicted"/>
<protein>
    <submittedName>
        <fullName evidence="2">Uncharacterized protein</fullName>
    </submittedName>
</protein>
<dbReference type="Proteomes" id="UP000583127">
    <property type="component" value="Unassembled WGS sequence"/>
</dbReference>
<sequence length="301" mass="33557">MNEIIEMPRRETAGIVSSEVHQFSAVEIRQRVNLVQEVMRSIMKSDTHYGVIPGTKKPSLYKPGAEVLCVTFRIADKYEIEDLTVDGMARYRVRCIGVHQVTGVVLGEGLGECSSHEEKYKWRRAICAEEFEVTPENLRRLKFSKWQNKVEKQQQIRTESADQANTILKMACKRAKIAMTLNVTGASDIFTQDIEDVPEELRAHDEPGEPVLSALALKWVTAANAAKTADELAKVWKEGVREINAAKDVSASNSFKAAVEARGPVLKAQTAQTAERQHGSDDAELKADFQRQMAAEQGAQE</sequence>
<feature type="compositionally biased region" description="Basic and acidic residues" evidence="1">
    <location>
        <begin position="275"/>
        <end position="289"/>
    </location>
</feature>
<accession>A0A7Y0FGC4</accession>
<dbReference type="EMBL" id="JABBFZ010000027">
    <property type="protein sequence ID" value="NML34894.1"/>
    <property type="molecule type" value="Genomic_DNA"/>
</dbReference>
<feature type="region of interest" description="Disordered" evidence="1">
    <location>
        <begin position="268"/>
        <end position="301"/>
    </location>
</feature>
<keyword evidence="3" id="KW-1185">Reference proteome</keyword>
<dbReference type="AlphaFoldDB" id="A0A7Y0FGC4"/>
<reference evidence="2 3" key="1">
    <citation type="submission" date="2020-04" db="EMBL/GenBank/DDBJ databases">
        <title>Paraburkholderia sp. G-4-1-8 isolated from soil.</title>
        <authorList>
            <person name="Dahal R.H."/>
        </authorList>
    </citation>
    <scope>NUCLEOTIDE SEQUENCE [LARGE SCALE GENOMIC DNA]</scope>
    <source>
        <strain evidence="2 3">G-4-1-8</strain>
    </source>
</reference>
<organism evidence="2 3">
    <name type="scientific">Paraburkholderia antibiotica</name>
    <dbReference type="NCBI Taxonomy" id="2728839"/>
    <lineage>
        <taxon>Bacteria</taxon>
        <taxon>Pseudomonadati</taxon>
        <taxon>Pseudomonadota</taxon>
        <taxon>Betaproteobacteria</taxon>
        <taxon>Burkholderiales</taxon>
        <taxon>Burkholderiaceae</taxon>
        <taxon>Paraburkholderia</taxon>
    </lineage>
</organism>
<evidence type="ECO:0000313" key="2">
    <source>
        <dbReference type="EMBL" id="NML34894.1"/>
    </source>
</evidence>
<dbReference type="RefSeq" id="WP_169501082.1">
    <property type="nucleotide sequence ID" value="NZ_JABBFZ010000027.1"/>
</dbReference>
<gene>
    <name evidence="2" type="ORF">HHL14_29225</name>
</gene>